<protein>
    <submittedName>
        <fullName evidence="1">Uncharacterized protein</fullName>
    </submittedName>
</protein>
<dbReference type="Proteomes" id="UP000008022">
    <property type="component" value="Unassembled WGS sequence"/>
</dbReference>
<evidence type="ECO:0000313" key="2">
    <source>
        <dbReference type="Proteomes" id="UP000008022"/>
    </source>
</evidence>
<accession>A0A0E0P714</accession>
<reference evidence="1" key="2">
    <citation type="submission" date="2015-06" db="UniProtKB">
        <authorList>
            <consortium name="EnsemblPlants"/>
        </authorList>
    </citation>
    <scope>IDENTIFICATION</scope>
</reference>
<sequence length="81" mass="9347">MYNFNSCNKNWMIWNSPHKGVVYGHLYGILRLTPLRNFTGQCLWGFWSQGPSYGSGRPSVSKTSKDMLNTSIVLLRMLIYL</sequence>
<dbReference type="HOGENOM" id="CLU_2578043_0_0_1"/>
<evidence type="ECO:0000313" key="1">
    <source>
        <dbReference type="EnsemblPlants" id="ORUFI04G07870.1"/>
    </source>
</evidence>
<name>A0A0E0P714_ORYRU</name>
<keyword evidence="2" id="KW-1185">Reference proteome</keyword>
<proteinExistence type="predicted"/>
<dbReference type="AlphaFoldDB" id="A0A0E0P714"/>
<dbReference type="Gramene" id="ORUFI04G07870.1">
    <property type="protein sequence ID" value="ORUFI04G07870.1"/>
    <property type="gene ID" value="ORUFI04G07870"/>
</dbReference>
<dbReference type="EnsemblPlants" id="ORUFI04G07870.1">
    <property type="protein sequence ID" value="ORUFI04G07870.1"/>
    <property type="gene ID" value="ORUFI04G07870"/>
</dbReference>
<reference evidence="2" key="1">
    <citation type="submission" date="2013-06" db="EMBL/GenBank/DDBJ databases">
        <authorList>
            <person name="Zhao Q."/>
        </authorList>
    </citation>
    <scope>NUCLEOTIDE SEQUENCE</scope>
    <source>
        <strain evidence="2">cv. W1943</strain>
    </source>
</reference>
<organism evidence="1 2">
    <name type="scientific">Oryza rufipogon</name>
    <name type="common">Brownbeard rice</name>
    <name type="synonym">Asian wild rice</name>
    <dbReference type="NCBI Taxonomy" id="4529"/>
    <lineage>
        <taxon>Eukaryota</taxon>
        <taxon>Viridiplantae</taxon>
        <taxon>Streptophyta</taxon>
        <taxon>Embryophyta</taxon>
        <taxon>Tracheophyta</taxon>
        <taxon>Spermatophyta</taxon>
        <taxon>Magnoliopsida</taxon>
        <taxon>Liliopsida</taxon>
        <taxon>Poales</taxon>
        <taxon>Poaceae</taxon>
        <taxon>BOP clade</taxon>
        <taxon>Oryzoideae</taxon>
        <taxon>Oryzeae</taxon>
        <taxon>Oryzinae</taxon>
        <taxon>Oryza</taxon>
    </lineage>
</organism>